<accession>A0ABU8VR13</accession>
<dbReference type="Proteomes" id="UP001365846">
    <property type="component" value="Unassembled WGS sequence"/>
</dbReference>
<proteinExistence type="predicted"/>
<dbReference type="EMBL" id="JBBKZU010000029">
    <property type="protein sequence ID" value="MEJ8816040.1"/>
    <property type="molecule type" value="Genomic_DNA"/>
</dbReference>
<dbReference type="NCBIfam" id="NF041728">
    <property type="entry name" value="BPSL0761_fam"/>
    <property type="match status" value="1"/>
</dbReference>
<gene>
    <name evidence="1" type="ORF">WKW77_33630</name>
</gene>
<evidence type="ECO:0000313" key="1">
    <source>
        <dbReference type="EMBL" id="MEJ8816040.1"/>
    </source>
</evidence>
<reference evidence="1 2" key="1">
    <citation type="submission" date="2024-03" db="EMBL/GenBank/DDBJ databases">
        <title>Novel species of the genus Variovorax.</title>
        <authorList>
            <person name="Liu Q."/>
            <person name="Xin Y.-H."/>
        </authorList>
    </citation>
    <scope>NUCLEOTIDE SEQUENCE [LARGE SCALE GENOMIC DNA]</scope>
    <source>
        <strain evidence="1 2">KACC 18899</strain>
    </source>
</reference>
<evidence type="ECO:0000313" key="2">
    <source>
        <dbReference type="Proteomes" id="UP001365846"/>
    </source>
</evidence>
<protein>
    <submittedName>
        <fullName evidence="1">BPSL0761 family protein</fullName>
    </submittedName>
</protein>
<keyword evidence="2" id="KW-1185">Reference proteome</keyword>
<dbReference type="RefSeq" id="WP_340361235.1">
    <property type="nucleotide sequence ID" value="NZ_JBBKZU010000029.1"/>
</dbReference>
<organism evidence="1 2">
    <name type="scientific">Variovorax ureilyticus</name>
    <dbReference type="NCBI Taxonomy" id="1836198"/>
    <lineage>
        <taxon>Bacteria</taxon>
        <taxon>Pseudomonadati</taxon>
        <taxon>Pseudomonadota</taxon>
        <taxon>Betaproteobacteria</taxon>
        <taxon>Burkholderiales</taxon>
        <taxon>Comamonadaceae</taxon>
        <taxon>Variovorax</taxon>
    </lineage>
</organism>
<sequence length="72" mass="8733">MTTPYERTRALLYTREFLEELQSIQKWPQLPDTLRRRAKALARHYPEPWHMHKLHEHIPAFYDSPDSISEDS</sequence>
<comment type="caution">
    <text evidence="1">The sequence shown here is derived from an EMBL/GenBank/DDBJ whole genome shotgun (WGS) entry which is preliminary data.</text>
</comment>
<dbReference type="InterPro" id="IPR049723">
    <property type="entry name" value="BPSL0761-like"/>
</dbReference>
<name>A0ABU8VR13_9BURK</name>